<keyword evidence="2" id="KW-1185">Reference proteome</keyword>
<gene>
    <name evidence="1" type="ORF">BD749_3626</name>
</gene>
<comment type="caution">
    <text evidence="1">The sequence shown here is derived from an EMBL/GenBank/DDBJ whole genome shotgun (WGS) entry which is preliminary data.</text>
</comment>
<dbReference type="EMBL" id="PJMU01000004">
    <property type="protein sequence ID" value="PKV62741.1"/>
    <property type="molecule type" value="Genomic_DNA"/>
</dbReference>
<evidence type="ECO:0008006" key="3">
    <source>
        <dbReference type="Google" id="ProtNLM"/>
    </source>
</evidence>
<proteinExistence type="predicted"/>
<reference evidence="1 2" key="1">
    <citation type="submission" date="2017-12" db="EMBL/GenBank/DDBJ databases">
        <title>Genomic Encyclopedia of Type Strains, Phase III (KMG-III): the genomes of soil and plant-associated and newly described type strains.</title>
        <authorList>
            <person name="Whitman W."/>
        </authorList>
    </citation>
    <scope>NUCLEOTIDE SEQUENCE [LARGE SCALE GENOMIC DNA]</scope>
    <source>
        <strain evidence="1 2">LP43</strain>
    </source>
</reference>
<dbReference type="AlphaFoldDB" id="A0A2N3U7M0"/>
<dbReference type="OrthoDB" id="1493373at2"/>
<sequence>MFILTEDPPLKKKGYGLSVLMFNILKSLGSSKNCVFTFHNSGAITKSDIVDDASWEVELISGAEKLRKIPVLGSFKAFQFIISFLSALPRLRTVAHKNPTEPIMVCVGASARPVLYAYFLSLFLKNELWLYIVDDFHKINKLNGNKLEQLISNLFFKRVLRSTKRLIVISNGLREKYFQEFGIDSQVLLPCFDKVQLQNNRMMPGNRAFTFVFSGGLSMLYNDTLKQFAIQLSELKSRNELNSRLIIQTYSAFEDFARLDFPANVVEYRTSAERSSNIPSFREADCFIVPYSFDKVYADLVSTSFPQKVAELIQLRRPILFVGPKYSSVIDFFHKRNTSFIVNEDNLHNLSNIILEIAQNSRNEEILRDYATIYEEYFSARNVRAVLAN</sequence>
<organism evidence="1 2">
    <name type="scientific">Pontibacter ramchanderi</name>
    <dbReference type="NCBI Taxonomy" id="1179743"/>
    <lineage>
        <taxon>Bacteria</taxon>
        <taxon>Pseudomonadati</taxon>
        <taxon>Bacteroidota</taxon>
        <taxon>Cytophagia</taxon>
        <taxon>Cytophagales</taxon>
        <taxon>Hymenobacteraceae</taxon>
        <taxon>Pontibacter</taxon>
    </lineage>
</organism>
<accession>A0A2N3U7M0</accession>
<evidence type="ECO:0000313" key="2">
    <source>
        <dbReference type="Proteomes" id="UP000233782"/>
    </source>
</evidence>
<dbReference type="RefSeq" id="WP_101447009.1">
    <property type="nucleotide sequence ID" value="NZ_PJMU01000004.1"/>
</dbReference>
<name>A0A2N3U7M0_9BACT</name>
<protein>
    <recommendedName>
        <fullName evidence="3">Glycosyltransferase involved in cell wall biosynthesis</fullName>
    </recommendedName>
</protein>
<dbReference type="Proteomes" id="UP000233782">
    <property type="component" value="Unassembled WGS sequence"/>
</dbReference>
<evidence type="ECO:0000313" key="1">
    <source>
        <dbReference type="EMBL" id="PKV62741.1"/>
    </source>
</evidence>
<dbReference type="SUPFAM" id="SSF53756">
    <property type="entry name" value="UDP-Glycosyltransferase/glycogen phosphorylase"/>
    <property type="match status" value="1"/>
</dbReference>